<name>A0A1H9SCK8_9MICO</name>
<evidence type="ECO:0000313" key="4">
    <source>
        <dbReference type="Proteomes" id="UP000199019"/>
    </source>
</evidence>
<dbReference type="SUPFAM" id="SSF53335">
    <property type="entry name" value="S-adenosyl-L-methionine-dependent methyltransferases"/>
    <property type="match status" value="1"/>
</dbReference>
<gene>
    <name evidence="3" type="ORF">SAMN05216199_1343</name>
</gene>
<dbReference type="InterPro" id="IPR029063">
    <property type="entry name" value="SAM-dependent_MTases_sf"/>
</dbReference>
<dbReference type="STRING" id="587636.SAMN05216199_1343"/>
<reference evidence="4" key="1">
    <citation type="submission" date="2016-10" db="EMBL/GenBank/DDBJ databases">
        <authorList>
            <person name="Varghese N."/>
            <person name="Submissions S."/>
        </authorList>
    </citation>
    <scope>NUCLEOTIDE SEQUENCE [LARGE SCALE GENOMIC DNA]</scope>
    <source>
        <strain evidence="4">CGMCC 1.6963</strain>
    </source>
</reference>
<proteinExistence type="predicted"/>
<dbReference type="AlphaFoldDB" id="A0A1H9SCK8"/>
<dbReference type="EMBL" id="FOHB01000001">
    <property type="protein sequence ID" value="SER82315.1"/>
    <property type="molecule type" value="Genomic_DNA"/>
</dbReference>
<dbReference type="Pfam" id="PF01564">
    <property type="entry name" value="Spermine_synth"/>
    <property type="match status" value="1"/>
</dbReference>
<organism evidence="3 4">
    <name type="scientific">Pedococcus cremeus</name>
    <dbReference type="NCBI Taxonomy" id="587636"/>
    <lineage>
        <taxon>Bacteria</taxon>
        <taxon>Bacillati</taxon>
        <taxon>Actinomycetota</taxon>
        <taxon>Actinomycetes</taxon>
        <taxon>Micrococcales</taxon>
        <taxon>Intrasporangiaceae</taxon>
        <taxon>Pedococcus</taxon>
    </lineage>
</organism>
<evidence type="ECO:0000256" key="1">
    <source>
        <dbReference type="ARBA" id="ARBA00023115"/>
    </source>
</evidence>
<feature type="region of interest" description="Disordered" evidence="2">
    <location>
        <begin position="226"/>
        <end position="247"/>
    </location>
</feature>
<dbReference type="GO" id="GO:0006596">
    <property type="term" value="P:polyamine biosynthetic process"/>
    <property type="evidence" value="ECO:0007669"/>
    <property type="project" value="UniProtKB-KW"/>
</dbReference>
<sequence>MESAVTVAREDTPHGEVALRRRGEVLELVVDGAFAMDTVDTSTERLLAEVALAEVPGPRRVLDGGLGLGFTARAVLADSRVEHLDVVELAEPLVRWARESLVPELAGLEGPRCSLHVADVVDVLLGRDGPRGPWDLVLLDVDNGPDFLVHAHNAALYDGPALAAARAAVRPGGALVVWSSHRAPALLGGLEAVAGEGDEVAELVVVVEREGRSLDYALYRLRRPGRPAASSGATGRRRPAGRTAWRG</sequence>
<accession>A0A1H9SCK8</accession>
<evidence type="ECO:0000256" key="2">
    <source>
        <dbReference type="SAM" id="MobiDB-lite"/>
    </source>
</evidence>
<dbReference type="PANTHER" id="PTHR43317">
    <property type="entry name" value="THERMOSPERMINE SYNTHASE ACAULIS5"/>
    <property type="match status" value="1"/>
</dbReference>
<evidence type="ECO:0000313" key="3">
    <source>
        <dbReference type="EMBL" id="SER82315.1"/>
    </source>
</evidence>
<protein>
    <submittedName>
        <fullName evidence="3">Spermine/spermidine synthase</fullName>
    </submittedName>
</protein>
<dbReference type="Gene3D" id="3.40.50.150">
    <property type="entry name" value="Vaccinia Virus protein VP39"/>
    <property type="match status" value="1"/>
</dbReference>
<dbReference type="Proteomes" id="UP000199019">
    <property type="component" value="Unassembled WGS sequence"/>
</dbReference>
<keyword evidence="1" id="KW-0620">Polyamine biosynthesis</keyword>
<keyword evidence="4" id="KW-1185">Reference proteome</keyword>
<dbReference type="PANTHER" id="PTHR43317:SF3">
    <property type="entry name" value="BLR2883 PROTEIN"/>
    <property type="match status" value="1"/>
</dbReference>